<dbReference type="PROSITE" id="PS01129">
    <property type="entry name" value="PSI_RLU"/>
    <property type="match status" value="1"/>
</dbReference>
<dbReference type="InterPro" id="IPR050188">
    <property type="entry name" value="RluA_PseudoU_synthase"/>
</dbReference>
<dbReference type="InterPro" id="IPR020103">
    <property type="entry name" value="PsdUridine_synth_cat_dom_sf"/>
</dbReference>
<evidence type="ECO:0000313" key="4">
    <source>
        <dbReference type="Proteomes" id="UP000228867"/>
    </source>
</evidence>
<evidence type="ECO:0000313" key="3">
    <source>
        <dbReference type="EMBL" id="PIR06026.1"/>
    </source>
</evidence>
<dbReference type="InterPro" id="IPR006224">
    <property type="entry name" value="PsdUridine_synth_RluA-like_CS"/>
</dbReference>
<protein>
    <recommendedName>
        <fullName evidence="2">Pseudouridine synthase RsuA/RluA-like domain-containing protein</fullName>
    </recommendedName>
</protein>
<dbReference type="InterPro" id="IPR006145">
    <property type="entry name" value="PsdUridine_synth_RsuA/RluA"/>
</dbReference>
<dbReference type="Gene3D" id="3.30.2350.10">
    <property type="entry name" value="Pseudouridine synthase"/>
    <property type="match status" value="1"/>
</dbReference>
<dbReference type="AlphaFoldDB" id="A0A2H0ND71"/>
<name>A0A2H0ND71_9BACT</name>
<feature type="domain" description="Pseudouridine synthase RsuA/RluA-like" evidence="2">
    <location>
        <begin position="10"/>
        <end position="218"/>
    </location>
</feature>
<dbReference type="GO" id="GO:0003723">
    <property type="term" value="F:RNA binding"/>
    <property type="evidence" value="ECO:0007669"/>
    <property type="project" value="InterPro"/>
</dbReference>
<proteinExistence type="predicted"/>
<organism evidence="3 4">
    <name type="scientific">Candidatus Jorgensenbacteria bacterium CG11_big_fil_rev_8_21_14_0_20_38_23</name>
    <dbReference type="NCBI Taxonomy" id="1974594"/>
    <lineage>
        <taxon>Bacteria</taxon>
        <taxon>Candidatus Joergenseniibacteriota</taxon>
    </lineage>
</organism>
<dbReference type="SUPFAM" id="SSF55120">
    <property type="entry name" value="Pseudouridine synthase"/>
    <property type="match status" value="1"/>
</dbReference>
<dbReference type="CDD" id="cd02869">
    <property type="entry name" value="PseudoU_synth_RluA_like"/>
    <property type="match status" value="1"/>
</dbReference>
<dbReference type="GO" id="GO:0140098">
    <property type="term" value="F:catalytic activity, acting on RNA"/>
    <property type="evidence" value="ECO:0007669"/>
    <property type="project" value="UniProtKB-ARBA"/>
</dbReference>
<dbReference type="Proteomes" id="UP000228867">
    <property type="component" value="Unassembled WGS sequence"/>
</dbReference>
<dbReference type="PANTHER" id="PTHR21600">
    <property type="entry name" value="MITOCHONDRIAL RNA PSEUDOURIDINE SYNTHASE"/>
    <property type="match status" value="1"/>
</dbReference>
<dbReference type="Pfam" id="PF00849">
    <property type="entry name" value="PseudoU_synth_2"/>
    <property type="match status" value="1"/>
</dbReference>
<comment type="caution">
    <text evidence="3">The sequence shown here is derived from an EMBL/GenBank/DDBJ whole genome shotgun (WGS) entry which is preliminary data.</text>
</comment>
<feature type="compositionally biased region" description="Polar residues" evidence="1">
    <location>
        <begin position="58"/>
        <end position="86"/>
    </location>
</feature>
<dbReference type="EMBL" id="PCWR01000068">
    <property type="protein sequence ID" value="PIR06026.1"/>
    <property type="molecule type" value="Genomic_DNA"/>
</dbReference>
<gene>
    <name evidence="3" type="ORF">COV54_03475</name>
</gene>
<dbReference type="GO" id="GO:0009982">
    <property type="term" value="F:pseudouridine synthase activity"/>
    <property type="evidence" value="ECO:0007669"/>
    <property type="project" value="InterPro"/>
</dbReference>
<evidence type="ECO:0000256" key="1">
    <source>
        <dbReference type="SAM" id="MobiDB-lite"/>
    </source>
</evidence>
<feature type="region of interest" description="Disordered" evidence="1">
    <location>
        <begin position="58"/>
        <end position="89"/>
    </location>
</feature>
<dbReference type="PANTHER" id="PTHR21600:SF86">
    <property type="entry name" value="PSEUDOURIDINE SYNTHASE RSUA_RLUA-LIKE DOMAIN-CONTAINING PROTEIN"/>
    <property type="match status" value="1"/>
</dbReference>
<sequence>MPEIIYEDENFLAVNKPANLLVHGQSGISKSEFLISKQPTLVDFLLKKYPEIKNVGDSSTLRQCSGQAHSTGSGQAHSTGSGQTNSRQDHWTNAKQTNFRPGIVHRLDKDTSGVLIIARNQKAFDYLKDLFQNHQIQKTYLALVYGKMPKRGLFAQPIGLKSGSTKRAVFGKKLKMMKPAITEYKTLRYFQKNNEFFSLVRLSPKTGRTHQLRVHLAASGHPIVGDQLYGRKNNPWNLKRQFLHAESIEFTLPPKNFQGETAGRRLKLEVELPNDLKKIIDDLKK</sequence>
<reference evidence="3 4" key="1">
    <citation type="submission" date="2017-09" db="EMBL/GenBank/DDBJ databases">
        <title>Depth-based differentiation of microbial function through sediment-hosted aquifers and enrichment of novel symbionts in the deep terrestrial subsurface.</title>
        <authorList>
            <person name="Probst A.J."/>
            <person name="Ladd B."/>
            <person name="Jarett J.K."/>
            <person name="Geller-Mcgrath D.E."/>
            <person name="Sieber C.M."/>
            <person name="Emerson J.B."/>
            <person name="Anantharaman K."/>
            <person name="Thomas B.C."/>
            <person name="Malmstrom R."/>
            <person name="Stieglmeier M."/>
            <person name="Klingl A."/>
            <person name="Woyke T."/>
            <person name="Ryan C.M."/>
            <person name="Banfield J.F."/>
        </authorList>
    </citation>
    <scope>NUCLEOTIDE SEQUENCE [LARGE SCALE GENOMIC DNA]</scope>
    <source>
        <strain evidence="3">CG11_big_fil_rev_8_21_14_0_20_38_23</strain>
    </source>
</reference>
<accession>A0A2H0ND71</accession>
<evidence type="ECO:0000259" key="2">
    <source>
        <dbReference type="Pfam" id="PF00849"/>
    </source>
</evidence>
<dbReference type="GO" id="GO:0000455">
    <property type="term" value="P:enzyme-directed rRNA pseudouridine synthesis"/>
    <property type="evidence" value="ECO:0007669"/>
    <property type="project" value="TreeGrafter"/>
</dbReference>